<feature type="compositionally biased region" description="Basic and acidic residues" evidence="1">
    <location>
        <begin position="87"/>
        <end position="96"/>
    </location>
</feature>
<keyword evidence="3" id="KW-1185">Reference proteome</keyword>
<protein>
    <submittedName>
        <fullName evidence="2">Uncharacterized protein</fullName>
    </submittedName>
</protein>
<comment type="caution">
    <text evidence="2">The sequence shown here is derived from an EMBL/GenBank/DDBJ whole genome shotgun (WGS) entry which is preliminary data.</text>
</comment>
<gene>
    <name evidence="2" type="ORF">E3N88_06744</name>
</gene>
<evidence type="ECO:0000313" key="3">
    <source>
        <dbReference type="Proteomes" id="UP000326396"/>
    </source>
</evidence>
<dbReference type="AlphaFoldDB" id="A0A5N6PPL3"/>
<reference evidence="2 3" key="1">
    <citation type="submission" date="2019-05" db="EMBL/GenBank/DDBJ databases">
        <title>Mikania micrantha, genome provides insights into the molecular mechanism of rapid growth.</title>
        <authorList>
            <person name="Liu B."/>
        </authorList>
    </citation>
    <scope>NUCLEOTIDE SEQUENCE [LARGE SCALE GENOMIC DNA]</scope>
    <source>
        <strain evidence="2">NLD-2019</strain>
        <tissue evidence="2">Leaf</tissue>
    </source>
</reference>
<organism evidence="2 3">
    <name type="scientific">Mikania micrantha</name>
    <name type="common">bitter vine</name>
    <dbReference type="NCBI Taxonomy" id="192012"/>
    <lineage>
        <taxon>Eukaryota</taxon>
        <taxon>Viridiplantae</taxon>
        <taxon>Streptophyta</taxon>
        <taxon>Embryophyta</taxon>
        <taxon>Tracheophyta</taxon>
        <taxon>Spermatophyta</taxon>
        <taxon>Magnoliopsida</taxon>
        <taxon>eudicotyledons</taxon>
        <taxon>Gunneridae</taxon>
        <taxon>Pentapetalae</taxon>
        <taxon>asterids</taxon>
        <taxon>campanulids</taxon>
        <taxon>Asterales</taxon>
        <taxon>Asteraceae</taxon>
        <taxon>Asteroideae</taxon>
        <taxon>Heliantheae alliance</taxon>
        <taxon>Eupatorieae</taxon>
        <taxon>Mikania</taxon>
    </lineage>
</organism>
<name>A0A5N6PPL3_9ASTR</name>
<evidence type="ECO:0000256" key="1">
    <source>
        <dbReference type="SAM" id="MobiDB-lite"/>
    </source>
</evidence>
<proteinExistence type="predicted"/>
<dbReference type="Proteomes" id="UP000326396">
    <property type="component" value="Linkage Group LG11"/>
</dbReference>
<evidence type="ECO:0000313" key="2">
    <source>
        <dbReference type="EMBL" id="KAD6795848.1"/>
    </source>
</evidence>
<sequence length="107" mass="12124">MCLSPSITVEFTKYVLEDLITFWKAKAGKGGQVIGCVVPCLSWRRQVKWWKIGDRDLKAELKFTNSVRSRTLLSLLMPSSTFDTRMETQKLEDGKPKGGATKAPRFL</sequence>
<accession>A0A5N6PPL3</accession>
<dbReference type="EMBL" id="SZYD01000003">
    <property type="protein sequence ID" value="KAD6795848.1"/>
    <property type="molecule type" value="Genomic_DNA"/>
</dbReference>
<feature type="region of interest" description="Disordered" evidence="1">
    <location>
        <begin position="87"/>
        <end position="107"/>
    </location>
</feature>